<dbReference type="Pfam" id="PF01408">
    <property type="entry name" value="GFO_IDH_MocA"/>
    <property type="match status" value="1"/>
</dbReference>
<proteinExistence type="predicted"/>
<dbReference type="SUPFAM" id="SSF55347">
    <property type="entry name" value="Glyceraldehyde-3-phosphate dehydrogenase-like, C-terminal domain"/>
    <property type="match status" value="1"/>
</dbReference>
<dbReference type="Gene3D" id="3.40.50.720">
    <property type="entry name" value="NAD(P)-binding Rossmann-like Domain"/>
    <property type="match status" value="1"/>
</dbReference>
<dbReference type="Pfam" id="PF19051">
    <property type="entry name" value="GFO_IDH_MocA_C2"/>
    <property type="match status" value="1"/>
</dbReference>
<dbReference type="Proteomes" id="UP000770785">
    <property type="component" value="Unassembled WGS sequence"/>
</dbReference>
<gene>
    <name evidence="3" type="ORF">GGR27_001817</name>
</gene>
<dbReference type="EMBL" id="JAATJH010000002">
    <property type="protein sequence ID" value="NJC26318.1"/>
    <property type="molecule type" value="Genomic_DNA"/>
</dbReference>
<feature type="domain" description="Gfo/Idh/MocA-like oxidoreductase N-terminal" evidence="1">
    <location>
        <begin position="45"/>
        <end position="160"/>
    </location>
</feature>
<keyword evidence="4" id="KW-1185">Reference proteome</keyword>
<dbReference type="InterPro" id="IPR043906">
    <property type="entry name" value="Gfo/Idh/MocA_OxRdtase_bact_C"/>
</dbReference>
<dbReference type="PANTHER" id="PTHR43818">
    <property type="entry name" value="BCDNA.GH03377"/>
    <property type="match status" value="1"/>
</dbReference>
<protein>
    <submittedName>
        <fullName evidence="3">Dehydrogenase</fullName>
    </submittedName>
</protein>
<sequence length="476" mass="52472">MQKSTTSTNRRNFLKTTATAAAGFMIVPRHVLGGPGYTAPSDTVNIAAIGAGGRGRGTMDNLRTKGTNINFTALCDVDDVMAKDAREWYPNASYHRDFRRMLDEKGGDFDAVMISTPDHTHAIAGLASMELGKHVYVEKPLAHSIAEVRALTEMAKSNPQLITQMGNQGASGEGIRRTQEMYEAGLIGDVHTIKAWTNRPIWPQGGKLPAGTTPAPDHFDWNLWLGPAAMRPHHEAYHPFAWRGYWDFGTGALGDMGCHIIDTPFYILELGYPDSAEASVAQVFSQNWSADYNPETCPMASRILLNFPARGDKPPVKLEWTDGGILPNRPEELEAGEEMGEWGGGIIMEGTRGKLMADTYGNNPRLLPLSLNDQITVEKTLPRVTTFHEQDWVDGILQGYQPSSHLGKAGPLTETILMGNLAVRGYNERYPKPTADKPDAYDIPGRTRLEWDGANMKVTNVDEMNAFVGNRKLRDF</sequence>
<dbReference type="PROSITE" id="PS51318">
    <property type="entry name" value="TAT"/>
    <property type="match status" value="1"/>
</dbReference>
<evidence type="ECO:0000313" key="4">
    <source>
        <dbReference type="Proteomes" id="UP000770785"/>
    </source>
</evidence>
<evidence type="ECO:0000259" key="1">
    <source>
        <dbReference type="Pfam" id="PF01408"/>
    </source>
</evidence>
<reference evidence="3 4" key="1">
    <citation type="submission" date="2020-03" db="EMBL/GenBank/DDBJ databases">
        <title>Genomic Encyclopedia of Type Strains, Phase IV (KMG-IV): sequencing the most valuable type-strain genomes for metagenomic binning, comparative biology and taxonomic classification.</title>
        <authorList>
            <person name="Goeker M."/>
        </authorList>
    </citation>
    <scope>NUCLEOTIDE SEQUENCE [LARGE SCALE GENOMIC DNA]</scope>
    <source>
        <strain evidence="3 4">DSM 105096</strain>
    </source>
</reference>
<dbReference type="SUPFAM" id="SSF51735">
    <property type="entry name" value="NAD(P)-binding Rossmann-fold domains"/>
    <property type="match status" value="1"/>
</dbReference>
<dbReference type="InterPro" id="IPR000683">
    <property type="entry name" value="Gfo/Idh/MocA-like_OxRdtase_N"/>
</dbReference>
<accession>A0ABX0XAN2</accession>
<comment type="caution">
    <text evidence="3">The sequence shown here is derived from an EMBL/GenBank/DDBJ whole genome shotgun (WGS) entry which is preliminary data.</text>
</comment>
<dbReference type="InterPro" id="IPR050463">
    <property type="entry name" value="Gfo/Idh/MocA_oxidrdct_glycsds"/>
</dbReference>
<dbReference type="InterPro" id="IPR036291">
    <property type="entry name" value="NAD(P)-bd_dom_sf"/>
</dbReference>
<name>A0ABX0XAN2_9BACT</name>
<evidence type="ECO:0000259" key="2">
    <source>
        <dbReference type="Pfam" id="PF19051"/>
    </source>
</evidence>
<feature type="domain" description="Gfo/Idh/MocA-like oxidoreductase bacterial type C-terminal" evidence="2">
    <location>
        <begin position="206"/>
        <end position="269"/>
    </location>
</feature>
<dbReference type="InterPro" id="IPR006311">
    <property type="entry name" value="TAT_signal"/>
</dbReference>
<dbReference type="Gene3D" id="3.30.360.10">
    <property type="entry name" value="Dihydrodipicolinate Reductase, domain 2"/>
    <property type="match status" value="1"/>
</dbReference>
<evidence type="ECO:0000313" key="3">
    <source>
        <dbReference type="EMBL" id="NJC26318.1"/>
    </source>
</evidence>
<dbReference type="RefSeq" id="WP_168037070.1">
    <property type="nucleotide sequence ID" value="NZ_JAATJH010000002.1"/>
</dbReference>
<organism evidence="3 4">
    <name type="scientific">Neolewinella antarctica</name>
    <dbReference type="NCBI Taxonomy" id="442734"/>
    <lineage>
        <taxon>Bacteria</taxon>
        <taxon>Pseudomonadati</taxon>
        <taxon>Bacteroidota</taxon>
        <taxon>Saprospiria</taxon>
        <taxon>Saprospirales</taxon>
        <taxon>Lewinellaceae</taxon>
        <taxon>Neolewinella</taxon>
    </lineage>
</organism>
<dbReference type="PANTHER" id="PTHR43818:SF10">
    <property type="entry name" value="NADH-DEPENDENT DEHYDROGENASE-RELATED"/>
    <property type="match status" value="1"/>
</dbReference>